<evidence type="ECO:0000313" key="1">
    <source>
        <dbReference type="EMBL" id="KAK3872985.1"/>
    </source>
</evidence>
<organism evidence="1 2">
    <name type="scientific">Petrolisthes cinctipes</name>
    <name type="common">Flat porcelain crab</name>
    <dbReference type="NCBI Taxonomy" id="88211"/>
    <lineage>
        <taxon>Eukaryota</taxon>
        <taxon>Metazoa</taxon>
        <taxon>Ecdysozoa</taxon>
        <taxon>Arthropoda</taxon>
        <taxon>Crustacea</taxon>
        <taxon>Multicrustacea</taxon>
        <taxon>Malacostraca</taxon>
        <taxon>Eumalacostraca</taxon>
        <taxon>Eucarida</taxon>
        <taxon>Decapoda</taxon>
        <taxon>Pleocyemata</taxon>
        <taxon>Anomura</taxon>
        <taxon>Galatheoidea</taxon>
        <taxon>Porcellanidae</taxon>
        <taxon>Petrolisthes</taxon>
    </lineage>
</organism>
<gene>
    <name evidence="1" type="ORF">Pcinc_021973</name>
</gene>
<keyword evidence="2" id="KW-1185">Reference proteome</keyword>
<dbReference type="Proteomes" id="UP001286313">
    <property type="component" value="Unassembled WGS sequence"/>
</dbReference>
<reference evidence="1" key="1">
    <citation type="submission" date="2023-10" db="EMBL/GenBank/DDBJ databases">
        <title>Genome assemblies of two species of porcelain crab, Petrolisthes cinctipes and Petrolisthes manimaculis (Anomura: Porcellanidae).</title>
        <authorList>
            <person name="Angst P."/>
        </authorList>
    </citation>
    <scope>NUCLEOTIDE SEQUENCE</scope>
    <source>
        <strain evidence="1">PB745_01</strain>
        <tissue evidence="1">Gill</tissue>
    </source>
</reference>
<dbReference type="EMBL" id="JAWQEG010002280">
    <property type="protein sequence ID" value="KAK3872985.1"/>
    <property type="molecule type" value="Genomic_DNA"/>
</dbReference>
<sequence length="190" mass="20949">MIHMYSSQGRDEPKQSCHNLARHGCERKPHPLTNPAGAITHTCTDQEQIQGLVAAEIRSRFENLGINEQRSHSPSNGKQRSIESLRVCDVVGEVEDTHSSELCDETHSTSMDAAMCHSLRKSVASICRQHHRPHKIPDVDGVLGGKGSRKDLLVKLVAISPSLVLVIESYSGRGSPKCVRFGEVFFSQDI</sequence>
<proteinExistence type="predicted"/>
<comment type="caution">
    <text evidence="1">The sequence shown here is derived from an EMBL/GenBank/DDBJ whole genome shotgun (WGS) entry which is preliminary data.</text>
</comment>
<protein>
    <submittedName>
        <fullName evidence="1">Uncharacterized protein</fullName>
    </submittedName>
</protein>
<evidence type="ECO:0000313" key="2">
    <source>
        <dbReference type="Proteomes" id="UP001286313"/>
    </source>
</evidence>
<accession>A0AAE1FF00</accession>
<name>A0AAE1FF00_PETCI</name>
<dbReference type="AlphaFoldDB" id="A0AAE1FF00"/>